<sequence>MTINILAGLLENAVIAVGSFSICMNFQNWEIMLLVGLNAAISTRVSNELGMGRPRATKYAVCTAVLQSLIVGILSMIAVFISRDYYATVFTNSEICNVPLLV</sequence>
<dbReference type="GO" id="GO:0015297">
    <property type="term" value="F:antiporter activity"/>
    <property type="evidence" value="ECO:0007669"/>
    <property type="project" value="InterPro"/>
</dbReference>
<evidence type="ECO:0000313" key="3">
    <source>
        <dbReference type="EMBL" id="KAI5342248.1"/>
    </source>
</evidence>
<dbReference type="AlphaFoldDB" id="A0AAD4ZEH2"/>
<comment type="caution">
    <text evidence="3">The sequence shown here is derived from an EMBL/GenBank/DDBJ whole genome shotgun (WGS) entry which is preliminary data.</text>
</comment>
<dbReference type="InterPro" id="IPR002528">
    <property type="entry name" value="MATE_fam"/>
</dbReference>
<accession>A0AAD4ZEH2</accession>
<dbReference type="GO" id="GO:0042910">
    <property type="term" value="F:xenobiotic transmembrane transporter activity"/>
    <property type="evidence" value="ECO:0007669"/>
    <property type="project" value="InterPro"/>
</dbReference>
<evidence type="ECO:0000256" key="1">
    <source>
        <dbReference type="ARBA" id="ARBA00010199"/>
    </source>
</evidence>
<dbReference type="PANTHER" id="PTHR11206">
    <property type="entry name" value="MULTIDRUG RESISTANCE PROTEIN"/>
    <property type="match status" value="1"/>
</dbReference>
<dbReference type="Proteomes" id="UP001054821">
    <property type="component" value="Chromosome 2"/>
</dbReference>
<feature type="transmembrane region" description="Helical" evidence="2">
    <location>
        <begin position="59"/>
        <end position="81"/>
    </location>
</feature>
<evidence type="ECO:0008006" key="5">
    <source>
        <dbReference type="Google" id="ProtNLM"/>
    </source>
</evidence>
<keyword evidence="2" id="KW-0812">Transmembrane</keyword>
<dbReference type="EMBL" id="JAJFAZ020000002">
    <property type="protein sequence ID" value="KAI5342248.1"/>
    <property type="molecule type" value="Genomic_DNA"/>
</dbReference>
<name>A0AAD4ZEH2_PRUDU</name>
<dbReference type="GO" id="GO:0016020">
    <property type="term" value="C:membrane"/>
    <property type="evidence" value="ECO:0007669"/>
    <property type="project" value="InterPro"/>
</dbReference>
<gene>
    <name evidence="3" type="ORF">L3X38_010123</name>
</gene>
<organism evidence="3 4">
    <name type="scientific">Prunus dulcis</name>
    <name type="common">Almond</name>
    <name type="synonym">Amygdalus dulcis</name>
    <dbReference type="NCBI Taxonomy" id="3755"/>
    <lineage>
        <taxon>Eukaryota</taxon>
        <taxon>Viridiplantae</taxon>
        <taxon>Streptophyta</taxon>
        <taxon>Embryophyta</taxon>
        <taxon>Tracheophyta</taxon>
        <taxon>Spermatophyta</taxon>
        <taxon>Magnoliopsida</taxon>
        <taxon>eudicotyledons</taxon>
        <taxon>Gunneridae</taxon>
        <taxon>Pentapetalae</taxon>
        <taxon>rosids</taxon>
        <taxon>fabids</taxon>
        <taxon>Rosales</taxon>
        <taxon>Rosaceae</taxon>
        <taxon>Amygdaloideae</taxon>
        <taxon>Amygdaleae</taxon>
        <taxon>Prunus</taxon>
    </lineage>
</organism>
<keyword evidence="2" id="KW-1133">Transmembrane helix</keyword>
<evidence type="ECO:0000313" key="4">
    <source>
        <dbReference type="Proteomes" id="UP001054821"/>
    </source>
</evidence>
<evidence type="ECO:0000256" key="2">
    <source>
        <dbReference type="SAM" id="Phobius"/>
    </source>
</evidence>
<keyword evidence="2" id="KW-0472">Membrane</keyword>
<keyword evidence="4" id="KW-1185">Reference proteome</keyword>
<protein>
    <recommendedName>
        <fullName evidence="5">MATE efflux family protein</fullName>
    </recommendedName>
</protein>
<reference evidence="3 4" key="1">
    <citation type="journal article" date="2022" name="G3 (Bethesda)">
        <title>Whole-genome sequence and methylome profiling of the almond [Prunus dulcis (Mill.) D.A. Webb] cultivar 'Nonpareil'.</title>
        <authorList>
            <person name="D'Amico-Willman K.M."/>
            <person name="Ouma W.Z."/>
            <person name="Meulia T."/>
            <person name="Sideli G.M."/>
            <person name="Gradziel T.M."/>
            <person name="Fresnedo-Ramirez J."/>
        </authorList>
    </citation>
    <scope>NUCLEOTIDE SEQUENCE [LARGE SCALE GENOMIC DNA]</scope>
    <source>
        <strain evidence="3">Clone GOH B32 T37-40</strain>
    </source>
</reference>
<dbReference type="Pfam" id="PF01554">
    <property type="entry name" value="MatE"/>
    <property type="match status" value="1"/>
</dbReference>
<comment type="similarity">
    <text evidence="1">Belongs to the multi antimicrobial extrusion (MATE) (TC 2.A.66.1) family.</text>
</comment>
<proteinExistence type="inferred from homology"/>